<evidence type="ECO:0000256" key="5">
    <source>
        <dbReference type="ARBA" id="ARBA00023136"/>
    </source>
</evidence>
<gene>
    <name evidence="9" type="primary">resB</name>
    <name evidence="9" type="ordered locus">MLP_47920</name>
</gene>
<dbReference type="STRING" id="1032480.MLP_47920"/>
<name>F5XF68_MICPN</name>
<dbReference type="GO" id="GO:0016020">
    <property type="term" value="C:membrane"/>
    <property type="evidence" value="ECO:0007669"/>
    <property type="project" value="UniProtKB-SubCell"/>
</dbReference>
<feature type="domain" description="ResB-like" evidence="8">
    <location>
        <begin position="78"/>
        <end position="552"/>
    </location>
</feature>
<dbReference type="GO" id="GO:0017004">
    <property type="term" value="P:cytochrome complex assembly"/>
    <property type="evidence" value="ECO:0007669"/>
    <property type="project" value="UniProtKB-KW"/>
</dbReference>
<evidence type="ECO:0000313" key="9">
    <source>
        <dbReference type="EMBL" id="BAK37806.1"/>
    </source>
</evidence>
<feature type="compositionally biased region" description="Low complexity" evidence="6">
    <location>
        <begin position="589"/>
        <end position="601"/>
    </location>
</feature>
<feature type="region of interest" description="Disordered" evidence="6">
    <location>
        <begin position="566"/>
        <end position="610"/>
    </location>
</feature>
<dbReference type="Proteomes" id="UP000007947">
    <property type="component" value="Chromosome"/>
</dbReference>
<protein>
    <submittedName>
        <fullName evidence="9">Putative cytochrome c biogenesis protein ResB</fullName>
    </submittedName>
</protein>
<dbReference type="KEGG" id="mph:MLP_47920"/>
<evidence type="ECO:0000256" key="2">
    <source>
        <dbReference type="ARBA" id="ARBA00022692"/>
    </source>
</evidence>
<dbReference type="EMBL" id="AP012204">
    <property type="protein sequence ID" value="BAK37806.1"/>
    <property type="molecule type" value="Genomic_DNA"/>
</dbReference>
<feature type="transmembrane region" description="Helical" evidence="7">
    <location>
        <begin position="497"/>
        <end position="517"/>
    </location>
</feature>
<evidence type="ECO:0000259" key="8">
    <source>
        <dbReference type="Pfam" id="PF05140"/>
    </source>
</evidence>
<dbReference type="AlphaFoldDB" id="F5XF68"/>
<dbReference type="InterPro" id="IPR023494">
    <property type="entry name" value="Cyt_c_bgen_Ccs1/CcsB/ResB"/>
</dbReference>
<keyword evidence="4 7" id="KW-1133">Transmembrane helix</keyword>
<keyword evidence="2 7" id="KW-0812">Transmembrane</keyword>
<reference evidence="9 10" key="1">
    <citation type="submission" date="2011-05" db="EMBL/GenBank/DDBJ databases">
        <title>Whole genome sequence of Microlunatus phosphovorus NM-1.</title>
        <authorList>
            <person name="Hosoyama A."/>
            <person name="Sasaki K."/>
            <person name="Harada T."/>
            <person name="Igarashi R."/>
            <person name="Kawakoshi A."/>
            <person name="Sasagawa M."/>
            <person name="Fukada J."/>
            <person name="Nakamura S."/>
            <person name="Katano Y."/>
            <person name="Hanada S."/>
            <person name="Kamagata Y."/>
            <person name="Nakamura N."/>
            <person name="Yamazaki S."/>
            <person name="Fujita N."/>
        </authorList>
    </citation>
    <scope>NUCLEOTIDE SEQUENCE [LARGE SCALE GENOMIC DNA]</scope>
    <source>
        <strain evidence="10">ATCC 700054 / DSM 10555 / JCM 9379 / NBRC 101784 / NCIMB 13414 / VKM Ac-1990 / NM-1</strain>
    </source>
</reference>
<feature type="compositionally biased region" description="Gly residues" evidence="6">
    <location>
        <begin position="27"/>
        <end position="50"/>
    </location>
</feature>
<dbReference type="PANTHER" id="PTHR31566">
    <property type="entry name" value="CYTOCHROME C BIOGENESIS PROTEIN CCS1, CHLOROPLASTIC"/>
    <property type="match status" value="1"/>
</dbReference>
<organism evidence="9 10">
    <name type="scientific">Microlunatus phosphovorus (strain ATCC 700054 / DSM 10555 / JCM 9379 / NBRC 101784 / NCIMB 13414 / VKM Ac-1990 / NM-1)</name>
    <dbReference type="NCBI Taxonomy" id="1032480"/>
    <lineage>
        <taxon>Bacteria</taxon>
        <taxon>Bacillati</taxon>
        <taxon>Actinomycetota</taxon>
        <taxon>Actinomycetes</taxon>
        <taxon>Propionibacteriales</taxon>
        <taxon>Propionibacteriaceae</taxon>
        <taxon>Microlunatus</taxon>
    </lineage>
</organism>
<evidence type="ECO:0000256" key="4">
    <source>
        <dbReference type="ARBA" id="ARBA00022989"/>
    </source>
</evidence>
<dbReference type="HOGENOM" id="CLU_023092_0_0_11"/>
<dbReference type="Pfam" id="PF05140">
    <property type="entry name" value="ResB"/>
    <property type="match status" value="1"/>
</dbReference>
<dbReference type="eggNOG" id="COG1333">
    <property type="taxonomic scope" value="Bacteria"/>
</dbReference>
<feature type="transmembrane region" description="Helical" evidence="7">
    <location>
        <begin position="125"/>
        <end position="152"/>
    </location>
</feature>
<evidence type="ECO:0000256" key="6">
    <source>
        <dbReference type="SAM" id="MobiDB-lite"/>
    </source>
</evidence>
<feature type="region of interest" description="Disordered" evidence="6">
    <location>
        <begin position="1"/>
        <end position="53"/>
    </location>
</feature>
<feature type="transmembrane region" description="Helical" evidence="7">
    <location>
        <begin position="81"/>
        <end position="98"/>
    </location>
</feature>
<evidence type="ECO:0000256" key="7">
    <source>
        <dbReference type="SAM" id="Phobius"/>
    </source>
</evidence>
<proteinExistence type="predicted"/>
<evidence type="ECO:0000256" key="3">
    <source>
        <dbReference type="ARBA" id="ARBA00022748"/>
    </source>
</evidence>
<evidence type="ECO:0000256" key="1">
    <source>
        <dbReference type="ARBA" id="ARBA00004141"/>
    </source>
</evidence>
<dbReference type="InterPro" id="IPR007816">
    <property type="entry name" value="ResB-like_domain"/>
</dbReference>
<keyword evidence="10" id="KW-1185">Reference proteome</keyword>
<sequence length="610" mass="64098">MSVESADTAAETLPDDVDGVHPDSSGAEGGGGASNGGGGAAGGHGPGARGPGKRGGELAPALGFVGLLRWLWTQLTSMRTALVLLFALAVAAVPGSLIPQRNVSPIRVSDFIEQHPTLGPIYDQLGLFAVFSSAWFSAIYLLLFVSLVGCIVPRVAVYARALRTPPPRTPRNLARLPAYATASLIDDETADEVLDRAAEALQGRRYRVLRQEGSVAAERGYLREAGNLVFHLSLLSLLVGVAIGGLYGFRGTSVVIVGQGFANNITQYDDLSAGGWFAEDRLQPFTIGVKQFRVAFETGPVQTGAARLFELDTEVTERPGATPYEETIEVNHPLRVDGTTVHLIGHGYAPVVKVTDGDGNVAFSGPVVFLPQDGNFSSAGVIKVPDGRPERLAFEGIFAPTAKVDKQGPRSLFPDLVDPALYINAWYGAPKTETGQPENVYSLDSTGLTQLKDPKGEPLRILLRPGTSYQLPDGKGTIEMVGVTRWVKLQMSSTPGIAVVLGSIGAAVLGLCLSLFVRPRRVWVRVREGGVGESGGGSRLIEVGGLDRADARAGLSEDVAELADELGVSENPGVSDEPGASPGSAVPKVSGVSEMSGVSEQSGDETEEKQ</sequence>
<evidence type="ECO:0000313" key="10">
    <source>
        <dbReference type="Proteomes" id="UP000007947"/>
    </source>
</evidence>
<feature type="transmembrane region" description="Helical" evidence="7">
    <location>
        <begin position="228"/>
        <end position="249"/>
    </location>
</feature>
<accession>F5XF68</accession>
<keyword evidence="3" id="KW-0201">Cytochrome c-type biogenesis</keyword>
<comment type="subcellular location">
    <subcellularLocation>
        <location evidence="1">Membrane</location>
        <topology evidence="1">Multi-pass membrane protein</topology>
    </subcellularLocation>
</comment>
<keyword evidence="5 7" id="KW-0472">Membrane</keyword>
<dbReference type="PANTHER" id="PTHR31566:SF0">
    <property type="entry name" value="CYTOCHROME C BIOGENESIS PROTEIN CCS1, CHLOROPLASTIC"/>
    <property type="match status" value="1"/>
</dbReference>